<protein>
    <recommendedName>
        <fullName evidence="3">Auto-transporter adhesin head GIN domain-containing protein</fullName>
    </recommendedName>
</protein>
<accession>A0ABQ9WW78</accession>
<reference evidence="1 2" key="1">
    <citation type="journal article" date="2022" name="bioRxiv">
        <title>Genomics of Preaxostyla Flagellates Illuminates Evolutionary Transitions and the Path Towards Mitochondrial Loss.</title>
        <authorList>
            <person name="Novak L.V.F."/>
            <person name="Treitli S.C."/>
            <person name="Pyrih J."/>
            <person name="Halakuc P."/>
            <person name="Pipaliya S.V."/>
            <person name="Vacek V."/>
            <person name="Brzon O."/>
            <person name="Soukal P."/>
            <person name="Eme L."/>
            <person name="Dacks J.B."/>
            <person name="Karnkowska A."/>
            <person name="Elias M."/>
            <person name="Hampl V."/>
        </authorList>
    </citation>
    <scope>NUCLEOTIDE SEQUENCE [LARGE SCALE GENOMIC DNA]</scope>
    <source>
        <strain evidence="1">NAU3</strain>
        <tissue evidence="1">Gut</tissue>
    </source>
</reference>
<gene>
    <name evidence="1" type="ORF">BLNAU_21509</name>
</gene>
<evidence type="ECO:0000313" key="2">
    <source>
        <dbReference type="Proteomes" id="UP001281761"/>
    </source>
</evidence>
<proteinExistence type="predicted"/>
<keyword evidence="2" id="KW-1185">Reference proteome</keyword>
<evidence type="ECO:0000313" key="1">
    <source>
        <dbReference type="EMBL" id="KAK2943578.1"/>
    </source>
</evidence>
<sequence>MGVAEHCGWISKRKSGHIRGTQVEVTDNDVYVATTGTNPSRHFRNNKVTETMTLILSENSAPHTLRINLPVPHFSPLSPILDGEAILTNSFVKVTGGHFVLANVLMEGSLFVADFSSSSVVSSKLQPDSSLTLDSVTCVSCKSTGQSAFGEAVSVSIVDGTLEVKPGTSFEKCSSSGNGGALFIDMTERTTGTFTLKSIVYGSGEDANSCTGSGKGTDLFIAAKEGDLAVINSTSVIGEYLSTPASEATTFSSSDLSKFEFSETPLQTNKTRVSIVHLHFISPSFEIMMNLCLIVSKLVTSHLSIPTTPPSPTLNGYQHLR</sequence>
<dbReference type="Proteomes" id="UP001281761">
    <property type="component" value="Unassembled WGS sequence"/>
</dbReference>
<dbReference type="EMBL" id="JARBJD010000338">
    <property type="protein sequence ID" value="KAK2943578.1"/>
    <property type="molecule type" value="Genomic_DNA"/>
</dbReference>
<name>A0ABQ9WW78_9EUKA</name>
<comment type="caution">
    <text evidence="1">The sequence shown here is derived from an EMBL/GenBank/DDBJ whole genome shotgun (WGS) entry which is preliminary data.</text>
</comment>
<organism evidence="1 2">
    <name type="scientific">Blattamonas nauphoetae</name>
    <dbReference type="NCBI Taxonomy" id="2049346"/>
    <lineage>
        <taxon>Eukaryota</taxon>
        <taxon>Metamonada</taxon>
        <taxon>Preaxostyla</taxon>
        <taxon>Oxymonadida</taxon>
        <taxon>Blattamonas</taxon>
    </lineage>
</organism>
<evidence type="ECO:0008006" key="3">
    <source>
        <dbReference type="Google" id="ProtNLM"/>
    </source>
</evidence>